<feature type="compositionally biased region" description="Basic and acidic residues" evidence="1">
    <location>
        <begin position="57"/>
        <end position="81"/>
    </location>
</feature>
<dbReference type="Proteomes" id="UP000789901">
    <property type="component" value="Unassembled WGS sequence"/>
</dbReference>
<protein>
    <submittedName>
        <fullName evidence="2">12938_t:CDS:1</fullName>
    </submittedName>
</protein>
<feature type="region of interest" description="Disordered" evidence="1">
    <location>
        <begin position="1"/>
        <end position="27"/>
    </location>
</feature>
<comment type="caution">
    <text evidence="2">The sequence shown here is derived from an EMBL/GenBank/DDBJ whole genome shotgun (WGS) entry which is preliminary data.</text>
</comment>
<organism evidence="2 3">
    <name type="scientific">Gigaspora margarita</name>
    <dbReference type="NCBI Taxonomy" id="4874"/>
    <lineage>
        <taxon>Eukaryota</taxon>
        <taxon>Fungi</taxon>
        <taxon>Fungi incertae sedis</taxon>
        <taxon>Mucoromycota</taxon>
        <taxon>Glomeromycotina</taxon>
        <taxon>Glomeromycetes</taxon>
        <taxon>Diversisporales</taxon>
        <taxon>Gigasporaceae</taxon>
        <taxon>Gigaspora</taxon>
    </lineage>
</organism>
<name>A0ABN7UES8_GIGMA</name>
<proteinExistence type="predicted"/>
<evidence type="ECO:0000313" key="3">
    <source>
        <dbReference type="Proteomes" id="UP000789901"/>
    </source>
</evidence>
<feature type="region of interest" description="Disordered" evidence="1">
    <location>
        <begin position="57"/>
        <end position="100"/>
    </location>
</feature>
<reference evidence="2 3" key="1">
    <citation type="submission" date="2021-06" db="EMBL/GenBank/DDBJ databases">
        <authorList>
            <person name="Kallberg Y."/>
            <person name="Tangrot J."/>
            <person name="Rosling A."/>
        </authorList>
    </citation>
    <scope>NUCLEOTIDE SEQUENCE [LARGE SCALE GENOMIC DNA]</scope>
    <source>
        <strain evidence="2 3">120-4 pot B 10/14</strain>
    </source>
</reference>
<evidence type="ECO:0000256" key="1">
    <source>
        <dbReference type="SAM" id="MobiDB-lite"/>
    </source>
</evidence>
<feature type="compositionally biased region" description="Basic residues" evidence="1">
    <location>
        <begin position="1"/>
        <end position="22"/>
    </location>
</feature>
<accession>A0ABN7UES8</accession>
<evidence type="ECO:0000313" key="2">
    <source>
        <dbReference type="EMBL" id="CAG8578891.1"/>
    </source>
</evidence>
<gene>
    <name evidence="2" type="ORF">GMARGA_LOCUS5850</name>
</gene>
<keyword evidence="3" id="KW-1185">Reference proteome</keyword>
<sequence>MPKRRNNMPKRNKSKAKNHRLSKSFYKLQCTKEEKELRKKNLLASDLLRKELLELARKRREEGTDSDDNKQEERTDSDDNKQGSPQERFQENGASKPEKISFHNANCLGRQNHNDEYGKFTSPNSSKCNNFSRKGEDCKIYVRGISSQVTKDQQFSNTIEGEIYTNPIIVSFECCPNNAWRLLKRGN</sequence>
<dbReference type="EMBL" id="CAJVQB010002544">
    <property type="protein sequence ID" value="CAG8578891.1"/>
    <property type="molecule type" value="Genomic_DNA"/>
</dbReference>